<comment type="caution">
    <text evidence="1">The sequence shown here is derived from an EMBL/GenBank/DDBJ whole genome shotgun (WGS) entry which is preliminary data.</text>
</comment>
<dbReference type="RefSeq" id="WP_182667606.1">
    <property type="nucleotide sequence ID" value="NZ_VKHS01001522.1"/>
</dbReference>
<dbReference type="Proteomes" id="UP000530234">
    <property type="component" value="Unassembled WGS sequence"/>
</dbReference>
<organism evidence="1 2">
    <name type="scientific">Streptomyces calidiresistens</name>
    <dbReference type="NCBI Taxonomy" id="1485586"/>
    <lineage>
        <taxon>Bacteria</taxon>
        <taxon>Bacillati</taxon>
        <taxon>Actinomycetota</taxon>
        <taxon>Actinomycetes</taxon>
        <taxon>Kitasatosporales</taxon>
        <taxon>Streptomycetaceae</taxon>
        <taxon>Streptomyces</taxon>
    </lineage>
</organism>
<dbReference type="AlphaFoldDB" id="A0A7W3XZN1"/>
<protein>
    <submittedName>
        <fullName evidence="1">Uncharacterized protein</fullName>
    </submittedName>
</protein>
<reference evidence="2" key="1">
    <citation type="submission" date="2019-10" db="EMBL/GenBank/DDBJ databases">
        <title>Streptomyces sp. nov., a novel actinobacterium isolated from alkaline environment.</title>
        <authorList>
            <person name="Golinska P."/>
        </authorList>
    </citation>
    <scope>NUCLEOTIDE SEQUENCE [LARGE SCALE GENOMIC DNA]</scope>
    <source>
        <strain evidence="2">DSM 42108</strain>
    </source>
</reference>
<accession>A0A7W3XZN1</accession>
<keyword evidence="2" id="KW-1185">Reference proteome</keyword>
<proteinExistence type="predicted"/>
<dbReference type="EMBL" id="VKHS01001522">
    <property type="protein sequence ID" value="MBB0233122.1"/>
    <property type="molecule type" value="Genomic_DNA"/>
</dbReference>
<evidence type="ECO:0000313" key="2">
    <source>
        <dbReference type="Proteomes" id="UP000530234"/>
    </source>
</evidence>
<name>A0A7W3XZN1_9ACTN</name>
<sequence>MTLHLALGLAATWLALALLAAAAWIRLRRPARDHPDLGPTSAEELLLRRLHDAGMSPTGARNLLDLYHHTRLTRDQTTDRKDTDDR</sequence>
<gene>
    <name evidence="1" type="ORF">FOE67_27420</name>
</gene>
<evidence type="ECO:0000313" key="1">
    <source>
        <dbReference type="EMBL" id="MBB0233122.1"/>
    </source>
</evidence>